<dbReference type="GO" id="GO:0005525">
    <property type="term" value="F:GTP binding"/>
    <property type="evidence" value="ECO:0007669"/>
    <property type="project" value="UniProtKB-KW"/>
</dbReference>
<keyword evidence="1 9" id="KW-0436">Ligase</keyword>
<keyword evidence="4" id="KW-0460">Magnesium</keyword>
<dbReference type="GO" id="GO:0046872">
    <property type="term" value="F:metal ion binding"/>
    <property type="evidence" value="ECO:0007669"/>
    <property type="project" value="UniProtKB-KW"/>
</dbReference>
<name>A0A3A1YVN4_9BURK</name>
<evidence type="ECO:0000313" key="10">
    <source>
        <dbReference type="Proteomes" id="UP000266206"/>
    </source>
</evidence>
<dbReference type="SUPFAM" id="SSF144010">
    <property type="entry name" value="CofE-like"/>
    <property type="match status" value="1"/>
</dbReference>
<dbReference type="Gene3D" id="3.90.1660.10">
    <property type="entry name" value="CofE-like domain"/>
    <property type="match status" value="1"/>
</dbReference>
<proteinExistence type="predicted"/>
<keyword evidence="2" id="KW-0479">Metal-binding</keyword>
<evidence type="ECO:0000256" key="2">
    <source>
        <dbReference type="ARBA" id="ARBA00022723"/>
    </source>
</evidence>
<dbReference type="Gene3D" id="3.30.1330.100">
    <property type="entry name" value="CofE-like"/>
    <property type="match status" value="1"/>
</dbReference>
<gene>
    <name evidence="9" type="primary">cofE</name>
    <name evidence="9" type="ORF">CJP73_06195</name>
</gene>
<evidence type="ECO:0000313" key="9">
    <source>
        <dbReference type="EMBL" id="RIY41561.1"/>
    </source>
</evidence>
<evidence type="ECO:0000256" key="1">
    <source>
        <dbReference type="ARBA" id="ARBA00022598"/>
    </source>
</evidence>
<reference evidence="9 10" key="1">
    <citation type="submission" date="2017-08" db="EMBL/GenBank/DDBJ databases">
        <title>Pusillimonas indicus sp. nov., a member of the family Alcaligenaceae isolated from surface seawater.</title>
        <authorList>
            <person name="Li J."/>
        </authorList>
    </citation>
    <scope>NUCLEOTIDE SEQUENCE [LARGE SCALE GENOMIC DNA]</scope>
    <source>
        <strain evidence="9 10">L52-1-41</strain>
    </source>
</reference>
<dbReference type="EMBL" id="NQYH01000003">
    <property type="protein sequence ID" value="RIY41561.1"/>
    <property type="molecule type" value="Genomic_DNA"/>
</dbReference>
<dbReference type="NCBIfam" id="TIGR01916">
    <property type="entry name" value="F420_cofE"/>
    <property type="match status" value="1"/>
</dbReference>
<evidence type="ECO:0000259" key="8">
    <source>
        <dbReference type="Pfam" id="PF01996"/>
    </source>
</evidence>
<evidence type="ECO:0000256" key="7">
    <source>
        <dbReference type="ARBA" id="ARBA00023211"/>
    </source>
</evidence>
<evidence type="ECO:0000256" key="5">
    <source>
        <dbReference type="ARBA" id="ARBA00022958"/>
    </source>
</evidence>
<dbReference type="Pfam" id="PF01996">
    <property type="entry name" value="F420_ligase"/>
    <property type="match status" value="1"/>
</dbReference>
<dbReference type="AlphaFoldDB" id="A0A3A1YVN4"/>
<dbReference type="InterPro" id="IPR008225">
    <property type="entry name" value="F420-0_g-glutamyl_ligase"/>
</dbReference>
<evidence type="ECO:0000256" key="6">
    <source>
        <dbReference type="ARBA" id="ARBA00023134"/>
    </source>
</evidence>
<keyword evidence="3" id="KW-0547">Nucleotide-binding</keyword>
<evidence type="ECO:0000256" key="3">
    <source>
        <dbReference type="ARBA" id="ARBA00022741"/>
    </source>
</evidence>
<keyword evidence="7" id="KW-0464">Manganese</keyword>
<dbReference type="RefSeq" id="WP_119515812.1">
    <property type="nucleotide sequence ID" value="NZ_NQYH01000003.1"/>
</dbReference>
<dbReference type="PANTHER" id="PTHR47917">
    <property type="match status" value="1"/>
</dbReference>
<comment type="caution">
    <text evidence="9">The sequence shown here is derived from an EMBL/GenBank/DDBJ whole genome shotgun (WGS) entry which is preliminary data.</text>
</comment>
<dbReference type="OrthoDB" id="9788295at2"/>
<keyword evidence="6" id="KW-0342">GTP-binding</keyword>
<organism evidence="9 10">
    <name type="scientific">Neopusillimonas maritima</name>
    <dbReference type="NCBI Taxonomy" id="2026239"/>
    <lineage>
        <taxon>Bacteria</taxon>
        <taxon>Pseudomonadati</taxon>
        <taxon>Pseudomonadota</taxon>
        <taxon>Betaproteobacteria</taxon>
        <taxon>Burkholderiales</taxon>
        <taxon>Alcaligenaceae</taxon>
        <taxon>Neopusillimonas</taxon>
    </lineage>
</organism>
<feature type="domain" description="Coenzyme F420:L-glutamate ligase-like" evidence="8">
    <location>
        <begin position="17"/>
        <end position="236"/>
    </location>
</feature>
<dbReference type="Proteomes" id="UP000266206">
    <property type="component" value="Unassembled WGS sequence"/>
</dbReference>
<protein>
    <submittedName>
        <fullName evidence="9">Coenzyme F420-0:L-glutamate ligase</fullName>
    </submittedName>
</protein>
<evidence type="ECO:0000256" key="4">
    <source>
        <dbReference type="ARBA" id="ARBA00022842"/>
    </source>
</evidence>
<sequence length="259" mass="28289">MPHLPHTSIHLNALADFPMIEPNNDLATVLTQSLQHNGIALETRDVVVLAQKIVSKAEGRLVRLADVKPSARALEVAEEINKDSRMVELILSESREIVAQRPGVLIVEHRLGYIMANAGIDQSNIDHPNDEEYALLLPENPDQTCAQLKSALDRHFNADVGVIINDSFGRPWRMGVTGVALGAAGLPSLLSLIGKPDLYGRAMRVSEIAFADEIAAAASLIMGQTSAGQPVVHVRGLQWEEQSNSAQTLLRPRHQDLFR</sequence>
<dbReference type="PANTHER" id="PTHR47917:SF1">
    <property type="entry name" value="COENZYME F420:L-GLUTAMATE LIGASE"/>
    <property type="match status" value="1"/>
</dbReference>
<keyword evidence="5" id="KW-0630">Potassium</keyword>
<dbReference type="GO" id="GO:0052618">
    <property type="term" value="F:coenzyme F420-0:L-glutamate ligase activity"/>
    <property type="evidence" value="ECO:0007669"/>
    <property type="project" value="TreeGrafter"/>
</dbReference>
<dbReference type="InterPro" id="IPR002847">
    <property type="entry name" value="F420-0_gamma-glut_ligase-dom"/>
</dbReference>
<accession>A0A3A1YVN4</accession>